<keyword evidence="1" id="KW-0540">Nuclease</keyword>
<sequence>MPERVGFFRTAQQIEAAKEAERDYDRRRNAESQTRWLYGTARWKAKRADQLRREPLCCRCKAQGVLTVATVANHSRRHNGDPVLFWSIPLESTCQPCHDGPIQAEERAAARGGGVVKSPEG</sequence>
<comment type="caution">
    <text evidence="1">The sequence shown here is derived from an EMBL/GenBank/DDBJ whole genome shotgun (WGS) entry which is preliminary data.</text>
</comment>
<proteinExistence type="predicted"/>
<dbReference type="RefSeq" id="WP_377800267.1">
    <property type="nucleotide sequence ID" value="NZ_JBHSLW010000034.1"/>
</dbReference>
<keyword evidence="1" id="KW-0255">Endonuclease</keyword>
<organism evidence="1 2">
    <name type="scientific">Bosea eneae</name>
    <dbReference type="NCBI Taxonomy" id="151454"/>
    <lineage>
        <taxon>Bacteria</taxon>
        <taxon>Pseudomonadati</taxon>
        <taxon>Pseudomonadota</taxon>
        <taxon>Alphaproteobacteria</taxon>
        <taxon>Hyphomicrobiales</taxon>
        <taxon>Boseaceae</taxon>
        <taxon>Bosea</taxon>
    </lineage>
</organism>
<dbReference type="Proteomes" id="UP001596053">
    <property type="component" value="Unassembled WGS sequence"/>
</dbReference>
<keyword evidence="1" id="KW-0378">Hydrolase</keyword>
<dbReference type="EMBL" id="JBHSLW010000034">
    <property type="protein sequence ID" value="MFC5421964.1"/>
    <property type="molecule type" value="Genomic_DNA"/>
</dbReference>
<evidence type="ECO:0000313" key="2">
    <source>
        <dbReference type="Proteomes" id="UP001596053"/>
    </source>
</evidence>
<reference evidence="2" key="1">
    <citation type="journal article" date="2019" name="Int. J. Syst. Evol. Microbiol.">
        <title>The Global Catalogue of Microorganisms (GCM) 10K type strain sequencing project: providing services to taxonomists for standard genome sequencing and annotation.</title>
        <authorList>
            <consortium name="The Broad Institute Genomics Platform"/>
            <consortium name="The Broad Institute Genome Sequencing Center for Infectious Disease"/>
            <person name="Wu L."/>
            <person name="Ma J."/>
        </authorList>
    </citation>
    <scope>NUCLEOTIDE SEQUENCE [LARGE SCALE GENOMIC DNA]</scope>
    <source>
        <strain evidence="2">NCAIM B.01391</strain>
    </source>
</reference>
<accession>A0ABW0IUP0</accession>
<evidence type="ECO:0000313" key="1">
    <source>
        <dbReference type="EMBL" id="MFC5421964.1"/>
    </source>
</evidence>
<keyword evidence="2" id="KW-1185">Reference proteome</keyword>
<dbReference type="GO" id="GO:0004519">
    <property type="term" value="F:endonuclease activity"/>
    <property type="evidence" value="ECO:0007669"/>
    <property type="project" value="UniProtKB-KW"/>
</dbReference>
<gene>
    <name evidence="1" type="ORF">ACFPOB_20590</name>
</gene>
<protein>
    <submittedName>
        <fullName evidence="1">HNH endonuclease</fullName>
    </submittedName>
</protein>
<name>A0ABW0IUP0_9HYPH</name>